<protein>
    <submittedName>
        <fullName evidence="4">2-deoxy-D-gluconate 3-dehydrogenase</fullName>
        <ecNumber evidence="4">1.1.1.125</ecNumber>
    </submittedName>
</protein>
<dbReference type="PRINTS" id="PR00080">
    <property type="entry name" value="SDRFAMILY"/>
</dbReference>
<evidence type="ECO:0000313" key="4">
    <source>
        <dbReference type="EMBL" id="EMR00225.1"/>
    </source>
</evidence>
<organism evidence="4 5">
    <name type="scientific">Paeniglutamicibacter gangotriensis Lz1y</name>
    <dbReference type="NCBI Taxonomy" id="1276920"/>
    <lineage>
        <taxon>Bacteria</taxon>
        <taxon>Bacillati</taxon>
        <taxon>Actinomycetota</taxon>
        <taxon>Actinomycetes</taxon>
        <taxon>Micrococcales</taxon>
        <taxon>Micrococcaceae</taxon>
        <taxon>Paeniglutamicibacter</taxon>
    </lineage>
</organism>
<dbReference type="Pfam" id="PF13561">
    <property type="entry name" value="adh_short_C2"/>
    <property type="match status" value="1"/>
</dbReference>
<sequence length="304" mass="31723">MRWTNLTRNQLSAHVGLVISAKPAVDKKGRETMSVVIDLKDRVVLVTGGARGVGAGITQAFLDAGAVVEICGRSVPEAGGISQHPLVHFAQVDVRNAEQVQEWVADVLSRRGRIDVAVNNAGGSPFGRFEKGSARYLQAITELNFLSAAHVASAVLPVMMRQPDKGSIVNITSISARRPSPGTAVYGAAKAALESLTGSLAVEWAPHIRVNAVSCGLVATDGAVDHYGDEDSFNRVAATIPRGQLAAPGEIGAACVMLASDMSSHITGAVLDVDGGGEWPAFLAHTPNADELKPLELEVEGAHS</sequence>
<evidence type="ECO:0000313" key="5">
    <source>
        <dbReference type="Proteomes" id="UP000012015"/>
    </source>
</evidence>
<accession>M7NEJ9</accession>
<comment type="caution">
    <text evidence="4">The sequence shown here is derived from an EMBL/GenBank/DDBJ whole genome shotgun (WGS) entry which is preliminary data.</text>
</comment>
<keyword evidence="5" id="KW-1185">Reference proteome</keyword>
<evidence type="ECO:0000256" key="1">
    <source>
        <dbReference type="ARBA" id="ARBA00006484"/>
    </source>
</evidence>
<name>M7NEJ9_9MICC</name>
<dbReference type="Gene3D" id="3.40.50.720">
    <property type="entry name" value="NAD(P)-binding Rossmann-like Domain"/>
    <property type="match status" value="1"/>
</dbReference>
<dbReference type="AlphaFoldDB" id="M7NEJ9"/>
<evidence type="ECO:0000259" key="3">
    <source>
        <dbReference type="SMART" id="SM00822"/>
    </source>
</evidence>
<dbReference type="EMBL" id="AOCK01000001">
    <property type="protein sequence ID" value="EMR00225.1"/>
    <property type="molecule type" value="Genomic_DNA"/>
</dbReference>
<feature type="domain" description="Ketoreductase" evidence="3">
    <location>
        <begin position="42"/>
        <end position="227"/>
    </location>
</feature>
<dbReference type="eggNOG" id="COG1028">
    <property type="taxonomic scope" value="Bacteria"/>
</dbReference>
<comment type="similarity">
    <text evidence="1">Belongs to the short-chain dehydrogenases/reductases (SDR) family.</text>
</comment>
<dbReference type="SUPFAM" id="SSF51735">
    <property type="entry name" value="NAD(P)-binding Rossmann-fold domains"/>
    <property type="match status" value="1"/>
</dbReference>
<gene>
    <name evidence="4" type="ORF">ADIAG_00232</name>
</gene>
<dbReference type="FunFam" id="3.40.50.720:FF:000084">
    <property type="entry name" value="Short-chain dehydrogenase reductase"/>
    <property type="match status" value="1"/>
</dbReference>
<keyword evidence="2 4" id="KW-0560">Oxidoreductase</keyword>
<dbReference type="PROSITE" id="PS00061">
    <property type="entry name" value="ADH_SHORT"/>
    <property type="match status" value="1"/>
</dbReference>
<dbReference type="InterPro" id="IPR036291">
    <property type="entry name" value="NAD(P)-bd_dom_sf"/>
</dbReference>
<dbReference type="EC" id="1.1.1.125" evidence="4"/>
<dbReference type="CDD" id="cd05233">
    <property type="entry name" value="SDR_c"/>
    <property type="match status" value="1"/>
</dbReference>
<dbReference type="SMART" id="SM00822">
    <property type="entry name" value="PKS_KR"/>
    <property type="match status" value="1"/>
</dbReference>
<dbReference type="Proteomes" id="UP000012015">
    <property type="component" value="Unassembled WGS sequence"/>
</dbReference>
<dbReference type="NCBIfam" id="NF005893">
    <property type="entry name" value="PRK07856.1"/>
    <property type="match status" value="1"/>
</dbReference>
<dbReference type="PATRIC" id="fig|1276920.7.peg.229"/>
<dbReference type="InterPro" id="IPR020904">
    <property type="entry name" value="Sc_DH/Rdtase_CS"/>
</dbReference>
<dbReference type="PRINTS" id="PR00081">
    <property type="entry name" value="GDHRDH"/>
</dbReference>
<dbReference type="GO" id="GO:0008678">
    <property type="term" value="F:2-deoxy-D-gluconate 3-dehydrogenase activity"/>
    <property type="evidence" value="ECO:0007669"/>
    <property type="project" value="UniProtKB-EC"/>
</dbReference>
<evidence type="ECO:0000256" key="2">
    <source>
        <dbReference type="ARBA" id="ARBA00023002"/>
    </source>
</evidence>
<reference evidence="4 5" key="1">
    <citation type="journal article" date="2013" name="Genome Announc.">
        <title>Draft Genome Sequence of Arthrobacter gangotriensis Strain Lz1yT, Isolated from a Penguin Rookery Soil Sample Collected in Antarctica, near the Indian Station Dakshin Gangotri.</title>
        <authorList>
            <person name="Shivaji S."/>
            <person name="Ara S."/>
            <person name="Bandi S."/>
            <person name="Singh A."/>
            <person name="Kumar Pinnaka A."/>
        </authorList>
    </citation>
    <scope>NUCLEOTIDE SEQUENCE [LARGE SCALE GENOMIC DNA]</scope>
    <source>
        <strain evidence="4 5">Lz1y</strain>
    </source>
</reference>
<dbReference type="PANTHER" id="PTHR42760">
    <property type="entry name" value="SHORT-CHAIN DEHYDROGENASES/REDUCTASES FAMILY MEMBER"/>
    <property type="match status" value="1"/>
</dbReference>
<dbReference type="InterPro" id="IPR057326">
    <property type="entry name" value="KR_dom"/>
</dbReference>
<dbReference type="STRING" id="1276920.ADIAG_00232"/>
<dbReference type="InterPro" id="IPR002347">
    <property type="entry name" value="SDR_fam"/>
</dbReference>
<proteinExistence type="inferred from homology"/>